<dbReference type="SMART" id="SM00409">
    <property type="entry name" value="IG"/>
    <property type="match status" value="1"/>
</dbReference>
<keyword evidence="3" id="KW-0732">Signal</keyword>
<dbReference type="InterPro" id="IPR051417">
    <property type="entry name" value="SDr/BOS_complex"/>
</dbReference>
<comment type="subcellular location">
    <subcellularLocation>
        <location evidence="1">Secreted</location>
    </subcellularLocation>
</comment>
<dbReference type="InterPro" id="IPR033764">
    <property type="entry name" value="Sdr_B"/>
</dbReference>
<dbReference type="RefSeq" id="WP_170063213.1">
    <property type="nucleotide sequence ID" value="NZ_MSCN01000001.1"/>
</dbReference>
<comment type="caution">
    <text evidence="6">The sequence shown here is derived from an EMBL/GenBank/DDBJ whole genome shotgun (WGS) entry which is preliminary data.</text>
</comment>
<evidence type="ECO:0000256" key="3">
    <source>
        <dbReference type="ARBA" id="ARBA00022729"/>
    </source>
</evidence>
<evidence type="ECO:0000256" key="2">
    <source>
        <dbReference type="ARBA" id="ARBA00022525"/>
    </source>
</evidence>
<accession>A0A2S7WJV9</accession>
<dbReference type="SUPFAM" id="SSF117074">
    <property type="entry name" value="Hypothetical protein PA1324"/>
    <property type="match status" value="3"/>
</dbReference>
<sequence length="2092" mass="223132">INEGETKTLTGNPSGGIFTVVSGGGTINNNIYTPADINTDTTVVIRYTIAADGDCAATSDDVTFTVTPVCDVVADNTTSSASITEGQTKTLTGSPNGGTFSIVSGGGAINNNVYTPADINTDTTVVIRYTIPADGDCVATSDDVTFTVTPVCDVVADNTTSTASINEGETKTLTGNPSGGTFTVVSGGGTINNNVYTPADINTDTTVIIRYTIAADGDCVATSDDVTFTVTPVCSTPVNTISGDIMIKENSSRTSISPISVDAPTDDLKSVRITVSNGTLDVIIRVSNNNPLTRNGAGDITLSGSERVVNGYLRTLIYTPNQNFTGVDTLTMTSTNGCNQTDVDSMNITVIPCPVADNTTDSASIIENETKTLIGTPTGGTFSIVSGGGTINGNVYTPDNINTNTDVIIKYTIAADGSCLATSDDVTFTVTPVCIVANNNTSTATITENDTKTLTGSPAGGTFTIVSGGGTINNNIYTPADINTDTTVVIRYTIAADGSCSASSDDVTFTVTSVGPKVTQDFESGDRNIDIANCWGFGGFTVHSNSKINGNFSARSGAINSTKGSFYLKSPWIELASGNVSFDIKLNNNDNQDYYVEISFIPFDPTNYKGEGTKVGTYTHTLQTPLSSVETVNYAVPSNIANDGNPYRVYLTVYNQNGNRNRRAIIDDWSISGVNVSDKNSNCFPSQLVGSIGDTVWFDANSNGVKDNGENGLEGATVTLDPNTPNDTSDDKTTTTDANGNYIFNNLFAGSYTVSVDTSTVTAGLPNGVTVGQLSQTFDADGTGTANSSSTNLNAGQDRTNQDFGYKACNVADNTTSTTSINESETKTLTGSPNGGTFSIVSGGGAINNNIYTPADINTDTTVVIRYTIAADGSCAATSDNVTFTVTPIIDPCTVGATVGVVTANDPDADGINNVCDLDDDNDGILDTEECEVVIAETPFAVSNGNSMNFTLDPVGNGFVLDVTRMDNSFNLTINGTPLTTQEIQFQQNGTSTGQNIRFKDGSIWGQGGIPQIYQFGNSVNEETPIVRFIIDENLNVKMYASKVANGPLFELELFNGNSFNNFTWNTNSPNNFILSQEVAGPTYINGRVYGTVINCDIDEDGIRNSEDLDSDGDGCLDVTESGGIDTNNDGILDGTGIDTDGKVTGGNGGYNGLDGNEWTAHKMAITTAPTNQTVDNGQPATFSVIGSSETATSYNNGNPIYDTAGNANADIVYQWYLGDPNNGGTLLTDTGIYSGTSSANLTISDATSLNGNKYYVVLTHTNNVCLTESASATLTVEHASIGDTVWYDTNGNGIIDGSESGLEGATITLDPGTPGNTADDITTITDANGNYLFNNLPDGNYTVTVNVSTITSGLPVGVTVADLAQTFDNDGLGTPNTSNVVLAVGENNVAQDFGYNSGLGSIGDTVWYDTDGDGIKDTGESGLGGATVVLDPGTPNNTADDVTTTTDVNGNYLFENLPAGDYTVTVLLSTVTSGIPNGNTVADLVQTFDVDGLGTPSKSYLTLGQGEANLNQDFAYAVPSGGTTGGNSGGVESESLGDAISKIYVGRKKNSVPTVFVKDKSNLYNKSKLQAKQPYQGKGQTMLDMFPTELMAGNIANVTSPTDILDYTIADEVLSVDFSLNNETKGVVLGIKTSDKVYNHTKASCDRLRGAEILNVMPLKVEGYNFLMQAIKQRNGVIEYAVSFAAAKNNNDVNYNIQTRWYVNNYIKYNDMYNFQVWTTRPADTKKLVADVLKNLQSFIPVQQADVPEVPETYASKIYREKGELIVKLRSTEVGETAEISMVELYSETANNIKHRHNTIATEIQQSFNLNIADAYEYDATIEVNGEIEDAFYHADGNWGLDYDKRYTEIKNYFVWNNFDREYNDDEYEINRDVKLKATSDYDYLTLYKSLLPGTLSADYSEYKYLSFTAKGSGLMELGLIKSSIEDWKEQYRVMVDIKDEERTYYIPFEIFSSTGNKGTITADDLTTLTFTFLPVEAQTKELDFEISDLKFTKTAIDEYVVGKVEQFENEFIAYPNPSQGNVKLQLFSKEASKATITLTDITGKVIYRVPAELSVGKNELDLNFNVKPGVMLLQITSEKHDYGTTKMIFR</sequence>
<dbReference type="Pfam" id="PF17210">
    <property type="entry name" value="SdrD_B"/>
    <property type="match status" value="3"/>
</dbReference>
<dbReference type="GO" id="GO:0005576">
    <property type="term" value="C:extracellular region"/>
    <property type="evidence" value="ECO:0007669"/>
    <property type="project" value="UniProtKB-SubCell"/>
</dbReference>
<dbReference type="EMBL" id="MSCN01000001">
    <property type="protein sequence ID" value="PQJ77890.1"/>
    <property type="molecule type" value="Genomic_DNA"/>
</dbReference>
<protein>
    <recommendedName>
        <fullName evidence="5">Immunoglobulin domain-containing protein</fullName>
    </recommendedName>
</protein>
<keyword evidence="7" id="KW-1185">Reference proteome</keyword>
<dbReference type="InterPro" id="IPR003599">
    <property type="entry name" value="Ig_sub"/>
</dbReference>
<evidence type="ECO:0000313" key="6">
    <source>
        <dbReference type="EMBL" id="PQJ77890.1"/>
    </source>
</evidence>
<name>A0A2S7WJV9_9FLAO</name>
<evidence type="ECO:0000259" key="5">
    <source>
        <dbReference type="SMART" id="SM00409"/>
    </source>
</evidence>
<dbReference type="Proteomes" id="UP000238882">
    <property type="component" value="Unassembled WGS sequence"/>
</dbReference>
<dbReference type="InterPro" id="IPR026444">
    <property type="entry name" value="Secre_tail"/>
</dbReference>
<evidence type="ECO:0000313" key="7">
    <source>
        <dbReference type="Proteomes" id="UP000238882"/>
    </source>
</evidence>
<dbReference type="NCBIfam" id="TIGR04183">
    <property type="entry name" value="Por_Secre_tail"/>
    <property type="match status" value="1"/>
</dbReference>
<dbReference type="InterPro" id="IPR013783">
    <property type="entry name" value="Ig-like_fold"/>
</dbReference>
<dbReference type="PANTHER" id="PTHR23303:SF15">
    <property type="entry name" value="COLOSSIN-A"/>
    <property type="match status" value="1"/>
</dbReference>
<gene>
    <name evidence="6" type="ORF">BTO18_01240</name>
</gene>
<reference evidence="6 7" key="1">
    <citation type="submission" date="2016-12" db="EMBL/GenBank/DDBJ databases">
        <title>Trade-off between light-utilization and light-protection in marine flavobacteria.</title>
        <authorList>
            <person name="Kumagai Y."/>
            <person name="Yoshizawa S."/>
            <person name="Kogure K."/>
            <person name="Iwasaki W."/>
        </authorList>
    </citation>
    <scope>NUCLEOTIDE SEQUENCE [LARGE SCALE GENOMIC DNA]</scope>
    <source>
        <strain evidence="6 7">NBRC 108759</strain>
    </source>
</reference>
<evidence type="ECO:0000256" key="1">
    <source>
        <dbReference type="ARBA" id="ARBA00004613"/>
    </source>
</evidence>
<proteinExistence type="predicted"/>
<evidence type="ECO:0000256" key="4">
    <source>
        <dbReference type="SAM" id="MobiDB-lite"/>
    </source>
</evidence>
<dbReference type="Gene3D" id="2.60.40.10">
    <property type="entry name" value="Immunoglobulins"/>
    <property type="match status" value="4"/>
</dbReference>
<feature type="region of interest" description="Disordered" evidence="4">
    <location>
        <begin position="708"/>
        <end position="735"/>
    </location>
</feature>
<feature type="domain" description="Immunoglobulin" evidence="5">
    <location>
        <begin position="1170"/>
        <end position="1278"/>
    </location>
</feature>
<feature type="non-terminal residue" evidence="6">
    <location>
        <position position="1"/>
    </location>
</feature>
<dbReference type="Pfam" id="PF18962">
    <property type="entry name" value="Por_Secre_tail"/>
    <property type="match status" value="1"/>
</dbReference>
<dbReference type="PANTHER" id="PTHR23303">
    <property type="entry name" value="CARBOXYPEPTIDASE REGULATORY REGION-CONTAINING"/>
    <property type="match status" value="1"/>
</dbReference>
<keyword evidence="2" id="KW-0964">Secreted</keyword>
<organism evidence="6 7">
    <name type="scientific">Polaribacter porphyrae</name>
    <dbReference type="NCBI Taxonomy" id="1137780"/>
    <lineage>
        <taxon>Bacteria</taxon>
        <taxon>Pseudomonadati</taxon>
        <taxon>Bacteroidota</taxon>
        <taxon>Flavobacteriia</taxon>
        <taxon>Flavobacteriales</taxon>
        <taxon>Flavobacteriaceae</taxon>
    </lineage>
</organism>